<dbReference type="PIRSF" id="PIRSF006246">
    <property type="entry name" value="Asp_decarbox"/>
    <property type="match status" value="1"/>
</dbReference>
<comment type="subcellular location">
    <subcellularLocation>
        <location evidence="9">Cytoplasm</location>
    </subcellularLocation>
</comment>
<evidence type="ECO:0000313" key="10">
    <source>
        <dbReference type="EMBL" id="MDQ0271051.1"/>
    </source>
</evidence>
<organism evidence="10 11">
    <name type="scientific">Cytobacillus purgationiresistens</name>
    <dbReference type="NCBI Taxonomy" id="863449"/>
    <lineage>
        <taxon>Bacteria</taxon>
        <taxon>Bacillati</taxon>
        <taxon>Bacillota</taxon>
        <taxon>Bacilli</taxon>
        <taxon>Bacillales</taxon>
        <taxon>Bacillaceae</taxon>
        <taxon>Cytobacillus</taxon>
    </lineage>
</organism>
<dbReference type="PANTHER" id="PTHR21012">
    <property type="entry name" value="ASPARTATE 1-DECARBOXYLASE"/>
    <property type="match status" value="1"/>
</dbReference>
<evidence type="ECO:0000256" key="5">
    <source>
        <dbReference type="ARBA" id="ARBA00023145"/>
    </source>
</evidence>
<comment type="cofactor">
    <cofactor evidence="9">
        <name>pyruvate</name>
        <dbReference type="ChEBI" id="CHEBI:15361"/>
    </cofactor>
    <text evidence="9">Binds 1 pyruvoyl group covalently per subunit.</text>
</comment>
<comment type="subunit">
    <text evidence="9">Heterooctamer of four alpha and four beta subunits.</text>
</comment>
<keyword evidence="6 9" id="KW-0456">Lyase</keyword>
<keyword evidence="1 9" id="KW-0963">Cytoplasm</keyword>
<feature type="binding site" evidence="9">
    <location>
        <begin position="73"/>
        <end position="75"/>
    </location>
    <ligand>
        <name>substrate</name>
    </ligand>
</feature>
<dbReference type="PANTHER" id="PTHR21012:SF0">
    <property type="entry name" value="ASPARTATE 1-DECARBOXYLASE"/>
    <property type="match status" value="1"/>
</dbReference>
<feature type="binding site" evidence="9">
    <location>
        <position position="57"/>
    </location>
    <ligand>
        <name>substrate</name>
    </ligand>
</feature>
<dbReference type="EMBL" id="JAUSUB010000012">
    <property type="protein sequence ID" value="MDQ0271051.1"/>
    <property type="molecule type" value="Genomic_DNA"/>
</dbReference>
<evidence type="ECO:0000256" key="1">
    <source>
        <dbReference type="ARBA" id="ARBA00022490"/>
    </source>
</evidence>
<proteinExistence type="inferred from homology"/>
<dbReference type="Gene3D" id="2.40.40.20">
    <property type="match status" value="1"/>
</dbReference>
<feature type="active site" description="Schiff-base intermediate with substrate; via pyruvic acid" evidence="9">
    <location>
        <position position="25"/>
    </location>
</feature>
<dbReference type="EC" id="4.1.1.11" evidence="9"/>
<protein>
    <recommendedName>
        <fullName evidence="9">Aspartate 1-decarboxylase</fullName>
        <ecNumber evidence="9">4.1.1.11</ecNumber>
    </recommendedName>
    <alternativeName>
        <fullName evidence="9">Aspartate alpha-decarboxylase</fullName>
    </alternativeName>
    <component>
        <recommendedName>
            <fullName evidence="9">Aspartate 1-decarboxylase beta chain</fullName>
        </recommendedName>
    </component>
    <component>
        <recommendedName>
            <fullName evidence="9">Aspartate 1-decarboxylase alpha chain</fullName>
        </recommendedName>
    </component>
</protein>
<evidence type="ECO:0000256" key="7">
    <source>
        <dbReference type="ARBA" id="ARBA00023270"/>
    </source>
</evidence>
<feature type="modified residue" description="Pyruvic acid (Ser)" evidence="9">
    <location>
        <position position="25"/>
    </location>
</feature>
<evidence type="ECO:0000256" key="4">
    <source>
        <dbReference type="ARBA" id="ARBA00022813"/>
    </source>
</evidence>
<keyword evidence="11" id="KW-1185">Reference proteome</keyword>
<keyword evidence="3 9" id="KW-0210">Decarboxylase</keyword>
<evidence type="ECO:0000256" key="2">
    <source>
        <dbReference type="ARBA" id="ARBA00022655"/>
    </source>
</evidence>
<evidence type="ECO:0000256" key="3">
    <source>
        <dbReference type="ARBA" id="ARBA00022793"/>
    </source>
</evidence>
<name>A0ABU0AIG6_9BACI</name>
<dbReference type="RefSeq" id="WP_307475950.1">
    <property type="nucleotide sequence ID" value="NZ_JAUSUB010000012.1"/>
</dbReference>
<dbReference type="HAMAP" id="MF_00446">
    <property type="entry name" value="PanD"/>
    <property type="match status" value="1"/>
</dbReference>
<keyword evidence="4 9" id="KW-0068">Autocatalytic cleavage</keyword>
<dbReference type="Proteomes" id="UP001238088">
    <property type="component" value="Unassembled WGS sequence"/>
</dbReference>
<keyword evidence="2 9" id="KW-0566">Pantothenate biosynthesis</keyword>
<feature type="active site" description="Proton donor" evidence="9">
    <location>
        <position position="58"/>
    </location>
</feature>
<evidence type="ECO:0000256" key="9">
    <source>
        <dbReference type="HAMAP-Rule" id="MF_00446"/>
    </source>
</evidence>
<evidence type="ECO:0000256" key="6">
    <source>
        <dbReference type="ARBA" id="ARBA00023239"/>
    </source>
</evidence>
<keyword evidence="8 9" id="KW-0670">Pyruvate</keyword>
<evidence type="ECO:0000256" key="8">
    <source>
        <dbReference type="ARBA" id="ARBA00023317"/>
    </source>
</evidence>
<keyword evidence="7 9" id="KW-0704">Schiff base</keyword>
<dbReference type="Pfam" id="PF02261">
    <property type="entry name" value="Asp_decarbox"/>
    <property type="match status" value="1"/>
</dbReference>
<accession>A0ABU0AIG6</accession>
<reference evidence="10 11" key="1">
    <citation type="submission" date="2023-07" db="EMBL/GenBank/DDBJ databases">
        <title>Genomic Encyclopedia of Type Strains, Phase IV (KMG-IV): sequencing the most valuable type-strain genomes for metagenomic binning, comparative biology and taxonomic classification.</title>
        <authorList>
            <person name="Goeker M."/>
        </authorList>
    </citation>
    <scope>NUCLEOTIDE SEQUENCE [LARGE SCALE GENOMIC DNA]</scope>
    <source>
        <strain evidence="10 11">DSM 23494</strain>
    </source>
</reference>
<dbReference type="CDD" id="cd06919">
    <property type="entry name" value="Asp_decarbox"/>
    <property type="match status" value="1"/>
</dbReference>
<comment type="pathway">
    <text evidence="9">Cofactor biosynthesis; (R)-pantothenate biosynthesis; beta-alanine from L-aspartate: step 1/1.</text>
</comment>
<comment type="PTM">
    <text evidence="9">Is synthesized initially as an inactive proenzyme, which is activated by self-cleavage at a specific serine bond to produce a beta-subunit with a hydroxyl group at its C-terminus and an alpha-subunit with a pyruvoyl group at its N-terminus.</text>
</comment>
<comment type="catalytic activity">
    <reaction evidence="9">
        <text>L-aspartate + H(+) = beta-alanine + CO2</text>
        <dbReference type="Rhea" id="RHEA:19497"/>
        <dbReference type="ChEBI" id="CHEBI:15378"/>
        <dbReference type="ChEBI" id="CHEBI:16526"/>
        <dbReference type="ChEBI" id="CHEBI:29991"/>
        <dbReference type="ChEBI" id="CHEBI:57966"/>
        <dbReference type="EC" id="4.1.1.11"/>
    </reaction>
</comment>
<dbReference type="InterPro" id="IPR009010">
    <property type="entry name" value="Asp_de-COase-like_dom_sf"/>
</dbReference>
<gene>
    <name evidence="9" type="primary">panD</name>
    <name evidence="10" type="ORF">J2S17_002938</name>
</gene>
<comment type="similarity">
    <text evidence="9">Belongs to the PanD family.</text>
</comment>
<dbReference type="NCBIfam" id="TIGR00223">
    <property type="entry name" value="panD"/>
    <property type="match status" value="1"/>
</dbReference>
<evidence type="ECO:0000313" key="11">
    <source>
        <dbReference type="Proteomes" id="UP001238088"/>
    </source>
</evidence>
<sequence length="127" mass="13842">MFRTMMNGKIHRAKVTEANLNYVGSITIDSDILDAAGMLPNEKVQVVNNNNGQRFETYIIPGERGSGVICVNGAAARLVQEGDIVIIISYAIIAEENVASHQPKVAIMGERNVIQELLHAEPARTIL</sequence>
<keyword evidence="5 9" id="KW-0865">Zymogen</keyword>
<feature type="chain" id="PRO_5044898213" description="Aspartate 1-decarboxylase alpha chain" evidence="9">
    <location>
        <begin position="25"/>
        <end position="127"/>
    </location>
</feature>
<feature type="chain" id="PRO_5044898212" description="Aspartate 1-decarboxylase beta chain" evidence="9">
    <location>
        <begin position="1"/>
        <end position="24"/>
    </location>
</feature>
<comment type="function">
    <text evidence="9">Catalyzes the pyruvoyl-dependent decarboxylation of aspartate to produce beta-alanine.</text>
</comment>
<dbReference type="InterPro" id="IPR003190">
    <property type="entry name" value="Asp_decarbox"/>
</dbReference>
<comment type="caution">
    <text evidence="10">The sequence shown here is derived from an EMBL/GenBank/DDBJ whole genome shotgun (WGS) entry which is preliminary data.</text>
</comment>
<dbReference type="GO" id="GO:0004068">
    <property type="term" value="F:aspartate 1-decarboxylase activity"/>
    <property type="evidence" value="ECO:0007669"/>
    <property type="project" value="UniProtKB-EC"/>
</dbReference>
<dbReference type="SUPFAM" id="SSF50692">
    <property type="entry name" value="ADC-like"/>
    <property type="match status" value="1"/>
</dbReference>